<organism evidence="2 3">
    <name type="scientific">Candidatus Taylorbacteria bacterium RIFCSPHIGHO2_02_49_25</name>
    <dbReference type="NCBI Taxonomy" id="1802305"/>
    <lineage>
        <taxon>Bacteria</taxon>
        <taxon>Candidatus Tayloriibacteriota</taxon>
    </lineage>
</organism>
<accession>A0A1G2MCE5</accession>
<reference evidence="2 3" key="1">
    <citation type="journal article" date="2016" name="Nat. Commun.">
        <title>Thousands of microbial genomes shed light on interconnected biogeochemical processes in an aquifer system.</title>
        <authorList>
            <person name="Anantharaman K."/>
            <person name="Brown C.T."/>
            <person name="Hug L.A."/>
            <person name="Sharon I."/>
            <person name="Castelle C.J."/>
            <person name="Probst A.J."/>
            <person name="Thomas B.C."/>
            <person name="Singh A."/>
            <person name="Wilkins M.J."/>
            <person name="Karaoz U."/>
            <person name="Brodie E.L."/>
            <person name="Williams K.H."/>
            <person name="Hubbard S.S."/>
            <person name="Banfield J.F."/>
        </authorList>
    </citation>
    <scope>NUCLEOTIDE SEQUENCE [LARGE SCALE GENOMIC DNA]</scope>
</reference>
<gene>
    <name evidence="2" type="ORF">A2W52_01890</name>
</gene>
<evidence type="ECO:0000256" key="1">
    <source>
        <dbReference type="SAM" id="Phobius"/>
    </source>
</evidence>
<feature type="transmembrane region" description="Helical" evidence="1">
    <location>
        <begin position="88"/>
        <end position="110"/>
    </location>
</feature>
<evidence type="ECO:0000313" key="2">
    <source>
        <dbReference type="EMBL" id="OHA21576.1"/>
    </source>
</evidence>
<keyword evidence="1" id="KW-1133">Transmembrane helix</keyword>
<keyword evidence="1" id="KW-0472">Membrane</keyword>
<protein>
    <submittedName>
        <fullName evidence="2">Uncharacterized protein</fullName>
    </submittedName>
</protein>
<name>A0A1G2MCE5_9BACT</name>
<keyword evidence="1" id="KW-0812">Transmembrane</keyword>
<proteinExistence type="predicted"/>
<feature type="transmembrane region" description="Helical" evidence="1">
    <location>
        <begin position="58"/>
        <end position="82"/>
    </location>
</feature>
<dbReference type="Proteomes" id="UP000176493">
    <property type="component" value="Unassembled WGS sequence"/>
</dbReference>
<evidence type="ECO:0000313" key="3">
    <source>
        <dbReference type="Proteomes" id="UP000176493"/>
    </source>
</evidence>
<feature type="transmembrane region" description="Helical" evidence="1">
    <location>
        <begin position="26"/>
        <end position="46"/>
    </location>
</feature>
<sequence length="277" mass="31114">MGAWFFGLTFLYFILSSIFLKSFGLLPQYGIVLFFGFLFFFGLSFLPSGCKREDIANWLLFISFMLISFGGGTTFTLTFVFGHPLSEFSVTAGAIMFMIGIFLMIVTAFIGNSDSRPGEETSDAVKSFRDVTEKLKFGLKNTSTSSFLELESSGSIAEGSVIFKLQHSISQKSRLINKTRNFHRDLSVDSSIISLRKELYQGLVSIESVNEAIDVRGTSAEMQEILSNFIKEKQLNSFDFRLVSTSNLITLTVNVLIEENQLWLDYLELVKLVVTKN</sequence>
<dbReference type="AlphaFoldDB" id="A0A1G2MCE5"/>
<comment type="caution">
    <text evidence="2">The sequence shown here is derived from an EMBL/GenBank/DDBJ whole genome shotgun (WGS) entry which is preliminary data.</text>
</comment>
<dbReference type="EMBL" id="MHRJ01000043">
    <property type="protein sequence ID" value="OHA21576.1"/>
    <property type="molecule type" value="Genomic_DNA"/>
</dbReference>